<accession>A0A854E9W9</accession>
<dbReference type="RefSeq" id="WP_003780654.1">
    <property type="nucleotide sequence ID" value="NZ_CP066049.1"/>
</dbReference>
<evidence type="ECO:0000313" key="3">
    <source>
        <dbReference type="Proteomes" id="UP000187035"/>
    </source>
</evidence>
<sequence>MSSSSAEDAVNTRSVPRATVVRAVLTVAISALLTGVLFSYFYIEVFNAPEPHRLPVAVVGADASRLQDAVGDGYRLVQMTRREEGLERLSRHEVYGVVSLDGEARSVELYYTSVDGTSVLAYMRPVAQRVSERSGMVVRVTNTTPEVAANASPGRSVFFAVFGTALTGFVLSQALSSVGSQVGLSLRARLAVMLGVSAIAGLLVSLMLDSWFAIAPGTFWSSWPMVSLLCLSAVTTGSALLEVVGPLGQVVTAVLFVTLGNATATGILPMPFLTPPYQIISRLLPTGNVVRAVLNQAYFNGAGWQWGYAVPLAWILAGIGLLTITERRSRRSRQA</sequence>
<keyword evidence="1" id="KW-0812">Transmembrane</keyword>
<gene>
    <name evidence="2" type="ORF">BKH33_09260</name>
</gene>
<protein>
    <recommendedName>
        <fullName evidence="4">ABC transporter permease</fullName>
    </recommendedName>
</protein>
<feature type="transmembrane region" description="Helical" evidence="1">
    <location>
        <begin position="190"/>
        <end position="214"/>
    </location>
</feature>
<dbReference type="GeneID" id="64255057"/>
<feature type="transmembrane region" description="Helical" evidence="1">
    <location>
        <begin position="253"/>
        <end position="273"/>
    </location>
</feature>
<feature type="transmembrane region" description="Helical" evidence="1">
    <location>
        <begin position="306"/>
        <end position="324"/>
    </location>
</feature>
<evidence type="ECO:0000313" key="2">
    <source>
        <dbReference type="EMBL" id="OMG34675.1"/>
    </source>
</evidence>
<organism evidence="2 3">
    <name type="scientific">Actinomyces naeslundii</name>
    <dbReference type="NCBI Taxonomy" id="1655"/>
    <lineage>
        <taxon>Bacteria</taxon>
        <taxon>Bacillati</taxon>
        <taxon>Actinomycetota</taxon>
        <taxon>Actinomycetes</taxon>
        <taxon>Actinomycetales</taxon>
        <taxon>Actinomycetaceae</taxon>
        <taxon>Actinomyces</taxon>
    </lineage>
</organism>
<dbReference type="Proteomes" id="UP000187035">
    <property type="component" value="Unassembled WGS sequence"/>
</dbReference>
<name>A0A854E9W9_ACTNA</name>
<proteinExistence type="predicted"/>
<feature type="transmembrane region" description="Helical" evidence="1">
    <location>
        <begin position="157"/>
        <end position="178"/>
    </location>
</feature>
<feature type="transmembrane region" description="Helical" evidence="1">
    <location>
        <begin position="20"/>
        <end position="43"/>
    </location>
</feature>
<feature type="transmembrane region" description="Helical" evidence="1">
    <location>
        <begin position="220"/>
        <end position="241"/>
    </location>
</feature>
<dbReference type="AlphaFoldDB" id="A0A854E9W9"/>
<comment type="caution">
    <text evidence="2">The sequence shown here is derived from an EMBL/GenBank/DDBJ whole genome shotgun (WGS) entry which is preliminary data.</text>
</comment>
<keyword evidence="1" id="KW-0472">Membrane</keyword>
<reference evidence="2 3" key="1">
    <citation type="submission" date="2016-12" db="EMBL/GenBank/DDBJ databases">
        <title>Genomic comparison of strains in the 'Actinomyces naeslundii' group.</title>
        <authorList>
            <person name="Mughal S.R."/>
            <person name="Do T."/>
            <person name="Gilbert S.C."/>
            <person name="Witherden E.A."/>
            <person name="Didelot X."/>
            <person name="Beighton D."/>
        </authorList>
    </citation>
    <scope>NUCLEOTIDE SEQUENCE [LARGE SCALE GENOMIC DNA]</scope>
    <source>
        <strain evidence="2 3">NCTC 10301</strain>
    </source>
</reference>
<evidence type="ECO:0008006" key="4">
    <source>
        <dbReference type="Google" id="ProtNLM"/>
    </source>
</evidence>
<evidence type="ECO:0000256" key="1">
    <source>
        <dbReference type="SAM" id="Phobius"/>
    </source>
</evidence>
<keyword evidence="1" id="KW-1133">Transmembrane helix</keyword>
<dbReference type="EMBL" id="MSRR01000019">
    <property type="protein sequence ID" value="OMG34675.1"/>
    <property type="molecule type" value="Genomic_DNA"/>
</dbReference>